<protein>
    <submittedName>
        <fullName evidence="1">Uncharacterized protein</fullName>
    </submittedName>
</protein>
<dbReference type="RefSeq" id="WP_147770231.1">
    <property type="nucleotide sequence ID" value="NZ_SAYB01000002.1"/>
</dbReference>
<accession>A0A5C8EQN3</accession>
<comment type="caution">
    <text evidence="1">The sequence shown here is derived from an EMBL/GenBank/DDBJ whole genome shotgun (WGS) entry which is preliminary data.</text>
</comment>
<organism evidence="1 2">
    <name type="scientific">Brachyspira aalborgi</name>
    <dbReference type="NCBI Taxonomy" id="29522"/>
    <lineage>
        <taxon>Bacteria</taxon>
        <taxon>Pseudomonadati</taxon>
        <taxon>Spirochaetota</taxon>
        <taxon>Spirochaetia</taxon>
        <taxon>Brachyspirales</taxon>
        <taxon>Brachyspiraceae</taxon>
        <taxon>Brachyspira</taxon>
    </lineage>
</organism>
<dbReference type="EMBL" id="SAYB01000002">
    <property type="protein sequence ID" value="TXJ39281.1"/>
    <property type="molecule type" value="Genomic_DNA"/>
</dbReference>
<sequence length="148" mass="17294">MDNNIQKIIDFFDDERVKVRYQDKDLILMASLDWIADDVKKVPQAKDELNVLWIYDTYFIYKLEGGNLATIRDKLLAVSQGFKPYNDKIIIGWDVLFRFDGFVIANCKISAAFYLPNTKITVYEMPDEDMDEVKSPVIKIKQILDEEV</sequence>
<dbReference type="Proteomes" id="UP000322814">
    <property type="component" value="Unassembled WGS sequence"/>
</dbReference>
<dbReference type="AlphaFoldDB" id="A0A5C8EQN3"/>
<evidence type="ECO:0000313" key="2">
    <source>
        <dbReference type="Proteomes" id="UP000322814"/>
    </source>
</evidence>
<gene>
    <name evidence="1" type="ORF">EPJ78_01150</name>
</gene>
<proteinExistence type="predicted"/>
<evidence type="ECO:0000313" key="1">
    <source>
        <dbReference type="EMBL" id="TXJ39281.1"/>
    </source>
</evidence>
<name>A0A5C8EQN3_9SPIR</name>
<reference evidence="1 2" key="1">
    <citation type="journal article" date="1992" name="Lakartidningen">
        <title>[Penicillin V and not amoxicillin is the first choice preparation in acute otitis].</title>
        <authorList>
            <person name="Kamme C."/>
            <person name="Lundgren K."/>
            <person name="Prellner K."/>
        </authorList>
    </citation>
    <scope>NUCLEOTIDE SEQUENCE [LARGE SCALE GENOMIC DNA]</scope>
    <source>
        <strain evidence="1 2">PC4580III</strain>
    </source>
</reference>